<proteinExistence type="predicted"/>
<name>A0A0L0C7W6_LUCCU</name>
<dbReference type="Proteomes" id="UP000037069">
    <property type="component" value="Unassembled WGS sequence"/>
</dbReference>
<reference evidence="1 2" key="1">
    <citation type="journal article" date="2015" name="Nat. Commun.">
        <title>Lucilia cuprina genome unlocks parasitic fly biology to underpin future interventions.</title>
        <authorList>
            <person name="Anstead C.A."/>
            <person name="Korhonen P.K."/>
            <person name="Young N.D."/>
            <person name="Hall R.S."/>
            <person name="Jex A.R."/>
            <person name="Murali S.C."/>
            <person name="Hughes D.S."/>
            <person name="Lee S.F."/>
            <person name="Perry T."/>
            <person name="Stroehlein A.J."/>
            <person name="Ansell B.R."/>
            <person name="Breugelmans B."/>
            <person name="Hofmann A."/>
            <person name="Qu J."/>
            <person name="Dugan S."/>
            <person name="Lee S.L."/>
            <person name="Chao H."/>
            <person name="Dinh H."/>
            <person name="Han Y."/>
            <person name="Doddapaneni H.V."/>
            <person name="Worley K.C."/>
            <person name="Muzny D.M."/>
            <person name="Ioannidis P."/>
            <person name="Waterhouse R.M."/>
            <person name="Zdobnov E.M."/>
            <person name="James P.J."/>
            <person name="Bagnall N.H."/>
            <person name="Kotze A.C."/>
            <person name="Gibbs R.A."/>
            <person name="Richards S."/>
            <person name="Batterham P."/>
            <person name="Gasser R.B."/>
        </authorList>
    </citation>
    <scope>NUCLEOTIDE SEQUENCE [LARGE SCALE GENOMIC DNA]</scope>
    <source>
        <strain evidence="1 2">LS</strain>
        <tissue evidence="1">Full body</tissue>
    </source>
</reference>
<evidence type="ECO:0000313" key="2">
    <source>
        <dbReference type="Proteomes" id="UP000037069"/>
    </source>
</evidence>
<sequence length="152" mass="17381">MISTLLFGASTQGMTTTVHCTGTSKIGCGREYVESSVCGHTYSPVLKLLGNVTQTDCIYLINLTYLVIWEKLQRLDEYYATETSFQISPNIEMKSNKLNKQWMLNLLSIQNYVSLRGEDVYYKLAKVQLCHCRSCCTFLFKKNFRFSPVINS</sequence>
<comment type="caution">
    <text evidence="1">The sequence shown here is derived from an EMBL/GenBank/DDBJ whole genome shotgun (WGS) entry which is preliminary data.</text>
</comment>
<keyword evidence="2" id="KW-1185">Reference proteome</keyword>
<dbReference type="EMBL" id="JRES01000786">
    <property type="protein sequence ID" value="KNC28342.1"/>
    <property type="molecule type" value="Genomic_DNA"/>
</dbReference>
<gene>
    <name evidence="1" type="ORF">FF38_08300</name>
</gene>
<organism evidence="1 2">
    <name type="scientific">Lucilia cuprina</name>
    <name type="common">Green bottle fly</name>
    <name type="synonym">Australian sheep blowfly</name>
    <dbReference type="NCBI Taxonomy" id="7375"/>
    <lineage>
        <taxon>Eukaryota</taxon>
        <taxon>Metazoa</taxon>
        <taxon>Ecdysozoa</taxon>
        <taxon>Arthropoda</taxon>
        <taxon>Hexapoda</taxon>
        <taxon>Insecta</taxon>
        <taxon>Pterygota</taxon>
        <taxon>Neoptera</taxon>
        <taxon>Endopterygota</taxon>
        <taxon>Diptera</taxon>
        <taxon>Brachycera</taxon>
        <taxon>Muscomorpha</taxon>
        <taxon>Oestroidea</taxon>
        <taxon>Calliphoridae</taxon>
        <taxon>Luciliinae</taxon>
        <taxon>Lucilia</taxon>
    </lineage>
</organism>
<protein>
    <submittedName>
        <fullName evidence="1">Uncharacterized protein</fullName>
    </submittedName>
</protein>
<evidence type="ECO:0000313" key="1">
    <source>
        <dbReference type="EMBL" id="KNC28342.1"/>
    </source>
</evidence>
<dbReference type="AlphaFoldDB" id="A0A0L0C7W6"/>
<accession>A0A0L0C7W6</accession>